<dbReference type="OrthoDB" id="7489828at2759"/>
<gene>
    <name evidence="1" type="ORF">PMACD_LOCUS4957</name>
</gene>
<accession>A0A821QIQ7</accession>
<comment type="caution">
    <text evidence="1">The sequence shown here is derived from an EMBL/GenBank/DDBJ whole genome shotgun (WGS) entry which is preliminary data.</text>
</comment>
<sequence length="101" mass="11170">MMPAGPYPLLPLPFSLVRTWIRQRSAELQQQRWSHGAACRQSKVALPAVNPQLLNLNRTNLKIMIGTITGHCLLNKHLFILGATDSPCAEAVSAQRKQSPT</sequence>
<protein>
    <submittedName>
        <fullName evidence="1">Uncharacterized protein</fullName>
    </submittedName>
</protein>
<dbReference type="EMBL" id="CAJOBZ010000009">
    <property type="protein sequence ID" value="CAF4826704.1"/>
    <property type="molecule type" value="Genomic_DNA"/>
</dbReference>
<proteinExistence type="predicted"/>
<organism evidence="1 2">
    <name type="scientific">Pieris macdunnoughi</name>
    <dbReference type="NCBI Taxonomy" id="345717"/>
    <lineage>
        <taxon>Eukaryota</taxon>
        <taxon>Metazoa</taxon>
        <taxon>Ecdysozoa</taxon>
        <taxon>Arthropoda</taxon>
        <taxon>Hexapoda</taxon>
        <taxon>Insecta</taxon>
        <taxon>Pterygota</taxon>
        <taxon>Neoptera</taxon>
        <taxon>Endopterygota</taxon>
        <taxon>Lepidoptera</taxon>
        <taxon>Glossata</taxon>
        <taxon>Ditrysia</taxon>
        <taxon>Papilionoidea</taxon>
        <taxon>Pieridae</taxon>
        <taxon>Pierinae</taxon>
        <taxon>Pieris</taxon>
    </lineage>
</organism>
<reference evidence="1" key="1">
    <citation type="submission" date="2021-02" db="EMBL/GenBank/DDBJ databases">
        <authorList>
            <person name="Steward A R."/>
        </authorList>
    </citation>
    <scope>NUCLEOTIDE SEQUENCE</scope>
</reference>
<evidence type="ECO:0000313" key="1">
    <source>
        <dbReference type="EMBL" id="CAF4826704.1"/>
    </source>
</evidence>
<evidence type="ECO:0000313" key="2">
    <source>
        <dbReference type="Proteomes" id="UP000663880"/>
    </source>
</evidence>
<keyword evidence="2" id="KW-1185">Reference proteome</keyword>
<dbReference type="Proteomes" id="UP000663880">
    <property type="component" value="Unassembled WGS sequence"/>
</dbReference>
<name>A0A821QIQ7_9NEOP</name>
<dbReference type="AlphaFoldDB" id="A0A821QIQ7"/>